<dbReference type="InterPro" id="IPR022398">
    <property type="entry name" value="Peptidase_S8_His-AS"/>
</dbReference>
<name>A0ABV9FRC5_9NOCA</name>
<feature type="active site" description="Charge relay system" evidence="5">
    <location>
        <position position="300"/>
    </location>
</feature>
<dbReference type="EMBL" id="JBHSFO010000005">
    <property type="protein sequence ID" value="MFC4604590.1"/>
    <property type="molecule type" value="Genomic_DNA"/>
</dbReference>
<dbReference type="InterPro" id="IPR050131">
    <property type="entry name" value="Peptidase_S8_subtilisin-like"/>
</dbReference>
<evidence type="ECO:0000256" key="2">
    <source>
        <dbReference type="ARBA" id="ARBA00022670"/>
    </source>
</evidence>
<gene>
    <name evidence="7" type="ORF">ACFO6S_12915</name>
</gene>
<dbReference type="PROSITE" id="PS00136">
    <property type="entry name" value="SUBTILASE_ASP"/>
    <property type="match status" value="1"/>
</dbReference>
<evidence type="ECO:0000313" key="7">
    <source>
        <dbReference type="EMBL" id="MFC4604590.1"/>
    </source>
</evidence>
<organism evidence="7 8">
    <name type="scientific">Rhodococcus kronopolitis</name>
    <dbReference type="NCBI Taxonomy" id="1460226"/>
    <lineage>
        <taxon>Bacteria</taxon>
        <taxon>Bacillati</taxon>
        <taxon>Actinomycetota</taxon>
        <taxon>Actinomycetes</taxon>
        <taxon>Mycobacteriales</taxon>
        <taxon>Nocardiaceae</taxon>
        <taxon>Rhodococcus</taxon>
    </lineage>
</organism>
<evidence type="ECO:0000256" key="5">
    <source>
        <dbReference type="PROSITE-ProRule" id="PRU01240"/>
    </source>
</evidence>
<comment type="caution">
    <text evidence="7">The sequence shown here is derived from an EMBL/GenBank/DDBJ whole genome shotgun (WGS) entry which is preliminary data.</text>
</comment>
<dbReference type="InterPro" id="IPR000209">
    <property type="entry name" value="Peptidase_S8/S53_dom"/>
</dbReference>
<accession>A0ABV9FRC5</accession>
<evidence type="ECO:0000256" key="1">
    <source>
        <dbReference type="ARBA" id="ARBA00011073"/>
    </source>
</evidence>
<evidence type="ECO:0000313" key="8">
    <source>
        <dbReference type="Proteomes" id="UP001595914"/>
    </source>
</evidence>
<dbReference type="InterPro" id="IPR015500">
    <property type="entry name" value="Peptidase_S8_subtilisin-rel"/>
</dbReference>
<dbReference type="PANTHER" id="PTHR43806">
    <property type="entry name" value="PEPTIDASE S8"/>
    <property type="match status" value="1"/>
</dbReference>
<feature type="active site" description="Charge relay system" evidence="5">
    <location>
        <position position="72"/>
    </location>
</feature>
<sequence length="399" mass="41776">MNEQGTNEYSADGSGAWHPTLHAESVVPVCAPVQKDGPFLPELTEIDPLVRVPEARRDFNVGGAGVTVAVLDTGLRTTHVDFAGRVMPGRNLTGGDPADVTDRHGHGTHVAGIACAGRIHTGVAPNARVVPIKVLRDDGTGSFADIRDGLDWVLDHREALGISAVCMAMCASDNRVTDTDMPGDAIGALLQELSDADVACCVSAGSEYYAHGGLQGMSYPAIFRQAISVGSVYDADEGPFRYRDGAKAFSTAPDRLTPFSQRLHHKLGGPCATSVFAPASPVASTGISNDTGESLQNGVSRATPVAAGLVALLQSFCLRTTGRLPAVADLLRWLDRGAAVIYDGDDEHDNVGHSGLTYPRASAGGSLLACARELAMRELTAAEQAGTRTAHREPVMSAR</sequence>
<feature type="active site" description="Charge relay system" evidence="5">
    <location>
        <position position="106"/>
    </location>
</feature>
<comment type="similarity">
    <text evidence="1 5">Belongs to the peptidase S8 family.</text>
</comment>
<dbReference type="Proteomes" id="UP001595914">
    <property type="component" value="Unassembled WGS sequence"/>
</dbReference>
<evidence type="ECO:0000259" key="6">
    <source>
        <dbReference type="Pfam" id="PF00082"/>
    </source>
</evidence>
<dbReference type="SUPFAM" id="SSF52743">
    <property type="entry name" value="Subtilisin-like"/>
    <property type="match status" value="1"/>
</dbReference>
<dbReference type="InterPro" id="IPR036852">
    <property type="entry name" value="Peptidase_S8/S53_dom_sf"/>
</dbReference>
<dbReference type="InterPro" id="IPR023827">
    <property type="entry name" value="Peptidase_S8_Asp-AS"/>
</dbReference>
<keyword evidence="8" id="KW-1185">Reference proteome</keyword>
<protein>
    <submittedName>
        <fullName evidence="7">S8 family serine peptidase</fullName>
    </submittedName>
</protein>
<dbReference type="PANTHER" id="PTHR43806:SF11">
    <property type="entry name" value="CEREVISIN-RELATED"/>
    <property type="match status" value="1"/>
</dbReference>
<feature type="domain" description="Peptidase S8/S53" evidence="6">
    <location>
        <begin position="63"/>
        <end position="315"/>
    </location>
</feature>
<dbReference type="Pfam" id="PF00082">
    <property type="entry name" value="Peptidase_S8"/>
    <property type="match status" value="1"/>
</dbReference>
<dbReference type="PROSITE" id="PS00137">
    <property type="entry name" value="SUBTILASE_HIS"/>
    <property type="match status" value="1"/>
</dbReference>
<evidence type="ECO:0000256" key="4">
    <source>
        <dbReference type="ARBA" id="ARBA00022825"/>
    </source>
</evidence>
<dbReference type="Gene3D" id="3.40.50.200">
    <property type="entry name" value="Peptidase S8/S53 domain"/>
    <property type="match status" value="1"/>
</dbReference>
<keyword evidence="2 5" id="KW-0645">Protease</keyword>
<evidence type="ECO:0000256" key="3">
    <source>
        <dbReference type="ARBA" id="ARBA00022801"/>
    </source>
</evidence>
<keyword evidence="4 5" id="KW-0720">Serine protease</keyword>
<keyword evidence="3 5" id="KW-0378">Hydrolase</keyword>
<dbReference type="PROSITE" id="PS51892">
    <property type="entry name" value="SUBTILASE"/>
    <property type="match status" value="1"/>
</dbReference>
<reference evidence="8" key="1">
    <citation type="journal article" date="2019" name="Int. J. Syst. Evol. Microbiol.">
        <title>The Global Catalogue of Microorganisms (GCM) 10K type strain sequencing project: providing services to taxonomists for standard genome sequencing and annotation.</title>
        <authorList>
            <consortium name="The Broad Institute Genomics Platform"/>
            <consortium name="The Broad Institute Genome Sequencing Center for Infectious Disease"/>
            <person name="Wu L."/>
            <person name="Ma J."/>
        </authorList>
    </citation>
    <scope>NUCLEOTIDE SEQUENCE [LARGE SCALE GENOMIC DNA]</scope>
    <source>
        <strain evidence="8">CCUG 54520</strain>
    </source>
</reference>
<dbReference type="PRINTS" id="PR00723">
    <property type="entry name" value="SUBTILISIN"/>
</dbReference>
<dbReference type="RefSeq" id="WP_378417504.1">
    <property type="nucleotide sequence ID" value="NZ_JBHSFO010000005.1"/>
</dbReference>
<proteinExistence type="inferred from homology"/>